<dbReference type="Pfam" id="PF12686">
    <property type="entry name" value="DUF3800"/>
    <property type="match status" value="1"/>
</dbReference>
<name>A0A127P9H2_9BURK</name>
<dbReference type="AlphaFoldDB" id="A0A127P9H2"/>
<evidence type="ECO:0000313" key="1">
    <source>
        <dbReference type="EMBL" id="AMO94383.1"/>
    </source>
</evidence>
<proteinExistence type="predicted"/>
<organism evidence="1">
    <name type="scientific">Collimonas fungivorans</name>
    <dbReference type="NCBI Taxonomy" id="158899"/>
    <lineage>
        <taxon>Bacteria</taxon>
        <taxon>Pseudomonadati</taxon>
        <taxon>Pseudomonadota</taxon>
        <taxon>Betaproteobacteria</taxon>
        <taxon>Burkholderiales</taxon>
        <taxon>Oxalobacteraceae</taxon>
        <taxon>Collimonas</taxon>
    </lineage>
</organism>
<protein>
    <recommendedName>
        <fullName evidence="3">DUF3800 domain-containing protein</fullName>
    </recommendedName>
</protein>
<evidence type="ECO:0008006" key="3">
    <source>
        <dbReference type="Google" id="ProtNLM"/>
    </source>
</evidence>
<dbReference type="PATRIC" id="fig|158899.10.peg.1689"/>
<reference evidence="1 2" key="1">
    <citation type="submission" date="2015-11" db="EMBL/GenBank/DDBJ databases">
        <title>Exploring the genomic traits of fungus-feeding bacterial genus Collimonas.</title>
        <authorList>
            <person name="Song C."/>
            <person name="Schmidt R."/>
            <person name="de Jager V."/>
            <person name="Krzyzanowska D."/>
            <person name="Jongedijk E."/>
            <person name="Cankar K."/>
            <person name="Beekwilder J."/>
            <person name="van Veen A."/>
            <person name="de Boer W."/>
            <person name="van Veen J.A."/>
            <person name="Garbeva P."/>
        </authorList>
    </citation>
    <scope>NUCLEOTIDE SEQUENCE [LARGE SCALE GENOMIC DNA]</scope>
    <source>
        <strain evidence="1 2">Ter6</strain>
    </source>
</reference>
<evidence type="ECO:0000313" key="2">
    <source>
        <dbReference type="Proteomes" id="UP000072421"/>
    </source>
</evidence>
<dbReference type="OrthoDB" id="9134940at2"/>
<dbReference type="Proteomes" id="UP000072421">
    <property type="component" value="Chromosome"/>
</dbReference>
<dbReference type="InterPro" id="IPR024524">
    <property type="entry name" value="DUF3800"/>
</dbReference>
<accession>A0A127P9H2</accession>
<dbReference type="EMBL" id="CP013232">
    <property type="protein sequence ID" value="AMO94383.1"/>
    <property type="molecule type" value="Genomic_DNA"/>
</dbReference>
<dbReference type="RefSeq" id="WP_061539453.1">
    <property type="nucleotide sequence ID" value="NZ_CP013232.1"/>
</dbReference>
<sequence>MTLSFFFDESGHSGDLVKSGVAYDFLDQPFFVLAALGIEDEAPLVQQIEAMRLRHRIPAGELKSKSLQSQSAFVAELLSEVLDAGLPLFIEVVDKRYFICMNLVDHQLLPPVMGFPDGSQLHFLKNVAVDFLYDEVSEHVLNRFVEACLSPSDHSLMSLFGSLMLFSAGESTMPKNQDIRDGVHRMVIEAATEYGEMRKADPTAYLRFLPSPDLNRHSKQVWMLPNLSSFTNIYARINLFRRRKLAGVRLVHDQQLEVEEILREAKRTAEGIKDSGFEAFTPAADYMFHEQASLEFAASHESVGIQAADVIAGTVMRFFRDMQRNPEKIHPDVDRSMRELQKRSDEITAFGLNQVVPRRHML</sequence>
<gene>
    <name evidence="1" type="ORF">CFter6_1681</name>
</gene>